<evidence type="ECO:0008006" key="4">
    <source>
        <dbReference type="Google" id="ProtNLM"/>
    </source>
</evidence>
<keyword evidence="1" id="KW-0812">Transmembrane</keyword>
<proteinExistence type="predicted"/>
<dbReference type="EMBL" id="JARAKH010000049">
    <property type="protein sequence ID" value="KAK8375822.1"/>
    <property type="molecule type" value="Genomic_DNA"/>
</dbReference>
<accession>A0AAW0SM34</accession>
<dbReference type="Proteomes" id="UP001487740">
    <property type="component" value="Unassembled WGS sequence"/>
</dbReference>
<dbReference type="PANTHER" id="PTHR39313">
    <property type="entry name" value="IM:7138239"/>
    <property type="match status" value="1"/>
</dbReference>
<dbReference type="PANTHER" id="PTHR39313:SF1">
    <property type="entry name" value="IM:7138239"/>
    <property type="match status" value="1"/>
</dbReference>
<keyword evidence="1" id="KW-1133">Transmembrane helix</keyword>
<organism evidence="2 3">
    <name type="scientific">Scylla paramamosain</name>
    <name type="common">Mud crab</name>
    <dbReference type="NCBI Taxonomy" id="85552"/>
    <lineage>
        <taxon>Eukaryota</taxon>
        <taxon>Metazoa</taxon>
        <taxon>Ecdysozoa</taxon>
        <taxon>Arthropoda</taxon>
        <taxon>Crustacea</taxon>
        <taxon>Multicrustacea</taxon>
        <taxon>Malacostraca</taxon>
        <taxon>Eumalacostraca</taxon>
        <taxon>Eucarida</taxon>
        <taxon>Decapoda</taxon>
        <taxon>Pleocyemata</taxon>
        <taxon>Brachyura</taxon>
        <taxon>Eubrachyura</taxon>
        <taxon>Portunoidea</taxon>
        <taxon>Portunidae</taxon>
        <taxon>Portuninae</taxon>
        <taxon>Scylla</taxon>
    </lineage>
</organism>
<dbReference type="AlphaFoldDB" id="A0AAW0SM34"/>
<feature type="transmembrane region" description="Helical" evidence="1">
    <location>
        <begin position="91"/>
        <end position="114"/>
    </location>
</feature>
<name>A0AAW0SM34_SCYPA</name>
<gene>
    <name evidence="2" type="ORF">O3P69_008516</name>
</gene>
<keyword evidence="3" id="KW-1185">Reference proteome</keyword>
<comment type="caution">
    <text evidence="2">The sequence shown here is derived from an EMBL/GenBank/DDBJ whole genome shotgun (WGS) entry which is preliminary data.</text>
</comment>
<evidence type="ECO:0000256" key="1">
    <source>
        <dbReference type="SAM" id="Phobius"/>
    </source>
</evidence>
<evidence type="ECO:0000313" key="2">
    <source>
        <dbReference type="EMBL" id="KAK8375822.1"/>
    </source>
</evidence>
<protein>
    <recommendedName>
        <fullName evidence="4">CTCK domain-containing protein</fullName>
    </recommendedName>
</protein>
<sequence length="432" mass="46581">MNHITVNPSECLVGRLYQASGCTSTKRIYLSCSFPLLAAASKHELTKCGLAEAGRGTCLMTPVAALDCDLGLYLEASADHCSRTPPSVSVITLPAVFMAAVTFTTALVLLSVLISMASPPVLARTLEEDESFEETISASLSLSPQTTCCTRDQKMKTIGISDTTGEQIEVDVGRCRRRCGGKRQLKKHDVQRLMLENPDVDPRLVGVWPSPTRKQIMGRPAGVKLFLLHSSPRGEPSCPGEEVCSPSAWRVERLATMEGTVSVTVTESCNCHARPHSCRRQPRPVTLHKGTPLQTTLDLGDCQGHCPHELGCRATKSRTVAVEGPNGSECVTVVDECGCEDSCYRASLLQHVYNYTSADAPQAQVIDVGTCIGECDIVPEDQCVTRESSGGCLMSLVRRNSRCSPTGLNQVQVTQQDGTTLTLYTVTRCGCL</sequence>
<evidence type="ECO:0000313" key="3">
    <source>
        <dbReference type="Proteomes" id="UP001487740"/>
    </source>
</evidence>
<keyword evidence="1" id="KW-0472">Membrane</keyword>
<reference evidence="2 3" key="1">
    <citation type="submission" date="2023-03" db="EMBL/GenBank/DDBJ databases">
        <title>High-quality genome of Scylla paramamosain provides insights in environmental adaptation.</title>
        <authorList>
            <person name="Zhang L."/>
        </authorList>
    </citation>
    <scope>NUCLEOTIDE SEQUENCE [LARGE SCALE GENOMIC DNA]</scope>
    <source>
        <strain evidence="2">LZ_2023a</strain>
        <tissue evidence="2">Muscle</tissue>
    </source>
</reference>